<dbReference type="OMA" id="EEHWQAM"/>
<feature type="compositionally biased region" description="Acidic residues" evidence="18">
    <location>
        <begin position="846"/>
        <end position="857"/>
    </location>
</feature>
<dbReference type="Gene3D" id="3.30.1470.10">
    <property type="entry name" value="Photosystem I PsaD, reaction center subunit II"/>
    <property type="match status" value="1"/>
</dbReference>
<dbReference type="PROSITE" id="PS01159">
    <property type="entry name" value="WW_DOMAIN_1"/>
    <property type="match status" value="1"/>
</dbReference>
<dbReference type="InterPro" id="IPR051841">
    <property type="entry name" value="MT-Golgi_org_protein"/>
</dbReference>
<reference evidence="20" key="1">
    <citation type="submission" date="2021-04" db="EMBL/GenBank/DDBJ databases">
        <authorList>
            <consortium name="Wellcome Sanger Institute Data Sharing"/>
        </authorList>
    </citation>
    <scope>NUCLEOTIDE SEQUENCE [LARGE SCALE GENOMIC DNA]</scope>
</reference>
<dbReference type="InterPro" id="IPR001202">
    <property type="entry name" value="WW_dom"/>
</dbReference>
<dbReference type="PANTHER" id="PTHR18902:SF27">
    <property type="entry name" value="CENTROSOMAL PROTEIN OF 164 KDA"/>
    <property type="match status" value="1"/>
</dbReference>
<feature type="region of interest" description="Disordered" evidence="18">
    <location>
        <begin position="1466"/>
        <end position="1487"/>
    </location>
</feature>
<evidence type="ECO:0000313" key="21">
    <source>
        <dbReference type="Proteomes" id="UP000472265"/>
    </source>
</evidence>
<dbReference type="GeneTree" id="ENSGT00950000183078"/>
<proteinExistence type="predicted"/>
<dbReference type="Ensembl" id="ENSSAUT00010056142.1">
    <property type="protein sequence ID" value="ENSSAUP00010053419.1"/>
    <property type="gene ID" value="ENSSAUG00010022106.1"/>
</dbReference>
<comment type="subunit">
    <text evidence="15">Interacts (via N-terminus) with ATRIP. Interacts with ATM, ATR and MDC1. Interacts with XPA (via N-terminus) upon UV irradiation. Interacts with CEP83, CCDC92, TTBK2, DVL3, NPHP3 and weakly with NPHP4. Interacts with DZIP1.</text>
</comment>
<feature type="region of interest" description="Disordered" evidence="18">
    <location>
        <begin position="1380"/>
        <end position="1399"/>
    </location>
</feature>
<dbReference type="GO" id="GO:0060271">
    <property type="term" value="P:cilium assembly"/>
    <property type="evidence" value="ECO:0007669"/>
    <property type="project" value="TreeGrafter"/>
</dbReference>
<feature type="region of interest" description="Disordered" evidence="18">
    <location>
        <begin position="102"/>
        <end position="1030"/>
    </location>
</feature>
<feature type="compositionally biased region" description="Acidic residues" evidence="18">
    <location>
        <begin position="513"/>
        <end position="528"/>
    </location>
</feature>
<protein>
    <recommendedName>
        <fullName evidence="16">Centrosomal protein of 164 kDa</fullName>
    </recommendedName>
</protein>
<feature type="compositionally biased region" description="Acidic residues" evidence="18">
    <location>
        <begin position="377"/>
        <end position="395"/>
    </location>
</feature>
<evidence type="ECO:0000256" key="14">
    <source>
        <dbReference type="ARBA" id="ARBA00056906"/>
    </source>
</evidence>
<feature type="compositionally biased region" description="Basic and acidic residues" evidence="18">
    <location>
        <begin position="1302"/>
        <end position="1315"/>
    </location>
</feature>
<evidence type="ECO:0000256" key="17">
    <source>
        <dbReference type="SAM" id="Coils"/>
    </source>
</evidence>
<keyword evidence="12" id="KW-0539">Nucleus</keyword>
<accession>A0A671XQQ1</accession>
<keyword evidence="8" id="KW-0970">Cilium biogenesis/degradation</keyword>
<keyword evidence="3" id="KW-0963">Cytoplasm</keyword>
<feature type="compositionally biased region" description="Acidic residues" evidence="18">
    <location>
        <begin position="615"/>
        <end position="628"/>
    </location>
</feature>
<dbReference type="InterPro" id="IPR036020">
    <property type="entry name" value="WW_dom_sf"/>
</dbReference>
<evidence type="ECO:0000256" key="13">
    <source>
        <dbReference type="ARBA" id="ARBA00023306"/>
    </source>
</evidence>
<evidence type="ECO:0000256" key="16">
    <source>
        <dbReference type="ARBA" id="ARBA00067900"/>
    </source>
</evidence>
<reference evidence="20" key="2">
    <citation type="submission" date="2025-08" db="UniProtKB">
        <authorList>
            <consortium name="Ensembl"/>
        </authorList>
    </citation>
    <scope>IDENTIFICATION</scope>
</reference>
<keyword evidence="7" id="KW-0498">Mitosis</keyword>
<evidence type="ECO:0000259" key="19">
    <source>
        <dbReference type="PROSITE" id="PS50020"/>
    </source>
</evidence>
<comment type="subcellular location">
    <subcellularLocation>
        <location evidence="1">Cytoplasm</location>
        <location evidence="1">Cytoskeleton</location>
        <location evidence="1">Microtubule organizing center</location>
        <location evidence="1">Centrosome</location>
        <location evidence="1">Centriole</location>
    </subcellularLocation>
    <subcellularLocation>
        <location evidence="2">Nucleus</location>
    </subcellularLocation>
</comment>
<feature type="compositionally biased region" description="Basic and acidic residues" evidence="18">
    <location>
        <begin position="750"/>
        <end position="766"/>
    </location>
</feature>
<feature type="compositionally biased region" description="Low complexity" evidence="18">
    <location>
        <begin position="142"/>
        <end position="160"/>
    </location>
</feature>
<comment type="function">
    <text evidence="14">Plays a role in microtubule organization and/or maintenance for the formation of primary cilia (PC), a microtubule-based structure that protrudes from the surface of epithelial cells. Plays a critical role in G2/M checkpoint and nuclear divisions. A key player in the DNA damage-activated ATR/ATM signaling cascade since it is required for the proper phosphorylation of H2AX, RPA, CHEK2 and CHEK1. Plays a critical role in chromosome segregation, acting as a mediator required for the maintenance of genomic stability through modulation of MDC1, RPA and CHEK1.</text>
</comment>
<feature type="region of interest" description="Disordered" evidence="18">
    <location>
        <begin position="1616"/>
        <end position="1651"/>
    </location>
</feature>
<organism evidence="20 21">
    <name type="scientific">Sparus aurata</name>
    <name type="common">Gilthead sea bream</name>
    <dbReference type="NCBI Taxonomy" id="8175"/>
    <lineage>
        <taxon>Eukaryota</taxon>
        <taxon>Metazoa</taxon>
        <taxon>Chordata</taxon>
        <taxon>Craniata</taxon>
        <taxon>Vertebrata</taxon>
        <taxon>Euteleostomi</taxon>
        <taxon>Actinopterygii</taxon>
        <taxon>Neopterygii</taxon>
        <taxon>Teleostei</taxon>
        <taxon>Neoteleostei</taxon>
        <taxon>Acanthomorphata</taxon>
        <taxon>Eupercaria</taxon>
        <taxon>Spariformes</taxon>
        <taxon>Sparidae</taxon>
        <taxon>Sparus</taxon>
    </lineage>
</organism>
<feature type="compositionally biased region" description="Acidic residues" evidence="18">
    <location>
        <begin position="574"/>
        <end position="586"/>
    </location>
</feature>
<dbReference type="PANTHER" id="PTHR18902">
    <property type="entry name" value="NUCLEAR MITOTIC APPARATUS PROTEIN 1-RELATED"/>
    <property type="match status" value="1"/>
</dbReference>
<evidence type="ECO:0000256" key="6">
    <source>
        <dbReference type="ARBA" id="ARBA00022763"/>
    </source>
</evidence>
<dbReference type="OrthoDB" id="6344460at2759"/>
<evidence type="ECO:0000256" key="12">
    <source>
        <dbReference type="ARBA" id="ARBA00023242"/>
    </source>
</evidence>
<evidence type="ECO:0000256" key="11">
    <source>
        <dbReference type="ARBA" id="ARBA00023212"/>
    </source>
</evidence>
<keyword evidence="10" id="KW-0234">DNA repair</keyword>
<evidence type="ECO:0000256" key="1">
    <source>
        <dbReference type="ARBA" id="ARBA00004114"/>
    </source>
</evidence>
<keyword evidence="5" id="KW-0132">Cell division</keyword>
<feature type="compositionally biased region" description="Basic and acidic residues" evidence="18">
    <location>
        <begin position="1322"/>
        <end position="1331"/>
    </location>
</feature>
<feature type="compositionally biased region" description="Basic and acidic residues" evidence="18">
    <location>
        <begin position="834"/>
        <end position="845"/>
    </location>
</feature>
<evidence type="ECO:0000256" key="15">
    <source>
        <dbReference type="ARBA" id="ARBA00061715"/>
    </source>
</evidence>
<dbReference type="PROSITE" id="PS50020">
    <property type="entry name" value="WW_DOMAIN_2"/>
    <property type="match status" value="1"/>
</dbReference>
<evidence type="ECO:0000256" key="4">
    <source>
        <dbReference type="ARBA" id="ARBA00022553"/>
    </source>
</evidence>
<dbReference type="SUPFAM" id="SSF51045">
    <property type="entry name" value="WW domain"/>
    <property type="match status" value="1"/>
</dbReference>
<feature type="compositionally biased region" description="Acidic residues" evidence="18">
    <location>
        <begin position="820"/>
        <end position="833"/>
    </location>
</feature>
<evidence type="ECO:0000256" key="18">
    <source>
        <dbReference type="SAM" id="MobiDB-lite"/>
    </source>
</evidence>
<keyword evidence="13" id="KW-0131">Cell cycle</keyword>
<feature type="domain" description="WW" evidence="19">
    <location>
        <begin position="55"/>
        <end position="88"/>
    </location>
</feature>
<evidence type="ECO:0000256" key="5">
    <source>
        <dbReference type="ARBA" id="ARBA00022618"/>
    </source>
</evidence>
<dbReference type="FunFam" id="3.30.1470.10:FF:000001">
    <property type="entry name" value="Centrosomal protein of 164 kDa"/>
    <property type="match status" value="1"/>
</dbReference>
<feature type="compositionally biased region" description="Basic residues" evidence="18">
    <location>
        <begin position="117"/>
        <end position="132"/>
    </location>
</feature>
<feature type="compositionally biased region" description="Basic and acidic residues" evidence="18">
    <location>
        <begin position="426"/>
        <end position="441"/>
    </location>
</feature>
<keyword evidence="4" id="KW-0597">Phosphoprotein</keyword>
<feature type="compositionally biased region" description="Acidic residues" evidence="18">
    <location>
        <begin position="442"/>
        <end position="452"/>
    </location>
</feature>
<feature type="compositionally biased region" description="Basic and acidic residues" evidence="18">
    <location>
        <begin position="245"/>
        <end position="257"/>
    </location>
</feature>
<keyword evidence="21" id="KW-1185">Reference proteome</keyword>
<gene>
    <name evidence="20" type="primary">cep164</name>
</gene>
<dbReference type="CDD" id="cd00201">
    <property type="entry name" value="WW"/>
    <property type="match status" value="1"/>
</dbReference>
<dbReference type="CTD" id="22897"/>
<dbReference type="GO" id="GO:0005814">
    <property type="term" value="C:centriole"/>
    <property type="evidence" value="ECO:0007669"/>
    <property type="project" value="UniProtKB-SubCell"/>
</dbReference>
<feature type="compositionally biased region" description="Acidic residues" evidence="18">
    <location>
        <begin position="468"/>
        <end position="485"/>
    </location>
</feature>
<feature type="region of interest" description="Disordered" evidence="18">
    <location>
        <begin position="1217"/>
        <end position="1347"/>
    </location>
</feature>
<evidence type="ECO:0000256" key="8">
    <source>
        <dbReference type="ARBA" id="ARBA00022794"/>
    </source>
</evidence>
<dbReference type="InParanoid" id="A0A671XQQ1"/>
<feature type="compositionally biased region" description="Basic and acidic residues" evidence="18">
    <location>
        <begin position="1278"/>
        <end position="1289"/>
    </location>
</feature>
<feature type="coiled-coil region" evidence="17">
    <location>
        <begin position="1401"/>
        <end position="1449"/>
    </location>
</feature>
<dbReference type="GO" id="GO:0006281">
    <property type="term" value="P:DNA repair"/>
    <property type="evidence" value="ECO:0007669"/>
    <property type="project" value="UniProtKB-KW"/>
</dbReference>
<feature type="compositionally biased region" description="Basic and acidic residues" evidence="18">
    <location>
        <begin position="858"/>
        <end position="974"/>
    </location>
</feature>
<feature type="compositionally biased region" description="Basic and acidic residues" evidence="18">
    <location>
        <begin position="1217"/>
        <end position="1271"/>
    </location>
</feature>
<feature type="compositionally biased region" description="Basic and acidic residues" evidence="18">
    <location>
        <begin position="486"/>
        <end position="505"/>
    </location>
</feature>
<reference evidence="20" key="3">
    <citation type="submission" date="2025-09" db="UniProtKB">
        <authorList>
            <consortium name="Ensembl"/>
        </authorList>
    </citation>
    <scope>IDENTIFICATION</scope>
</reference>
<dbReference type="SMART" id="SM00456">
    <property type="entry name" value="WW"/>
    <property type="match status" value="1"/>
</dbReference>
<evidence type="ECO:0000256" key="2">
    <source>
        <dbReference type="ARBA" id="ARBA00004123"/>
    </source>
</evidence>
<feature type="compositionally biased region" description="Acidic residues" evidence="18">
    <location>
        <begin position="342"/>
        <end position="369"/>
    </location>
</feature>
<dbReference type="GO" id="GO:0005813">
    <property type="term" value="C:centrosome"/>
    <property type="evidence" value="ECO:0007669"/>
    <property type="project" value="TreeGrafter"/>
</dbReference>
<dbReference type="GO" id="GO:0051301">
    <property type="term" value="P:cell division"/>
    <property type="evidence" value="ECO:0007669"/>
    <property type="project" value="UniProtKB-KW"/>
</dbReference>
<feature type="compositionally biased region" description="Basic and acidic residues" evidence="18">
    <location>
        <begin position="663"/>
        <end position="674"/>
    </location>
</feature>
<evidence type="ECO:0000256" key="9">
    <source>
        <dbReference type="ARBA" id="ARBA00023054"/>
    </source>
</evidence>
<feature type="compositionally biased region" description="Basic and acidic residues" evidence="18">
    <location>
        <begin position="985"/>
        <end position="1030"/>
    </location>
</feature>
<dbReference type="GO" id="GO:0097539">
    <property type="term" value="C:ciliary transition fiber"/>
    <property type="evidence" value="ECO:0007669"/>
    <property type="project" value="TreeGrafter"/>
</dbReference>
<feature type="compositionally biased region" description="Low complexity" evidence="18">
    <location>
        <begin position="767"/>
        <end position="782"/>
    </location>
</feature>
<dbReference type="Proteomes" id="UP000472265">
    <property type="component" value="Chromosome 2"/>
</dbReference>
<feature type="compositionally biased region" description="Acidic residues" evidence="18">
    <location>
        <begin position="737"/>
        <end position="746"/>
    </location>
</feature>
<sequence length="1703" mass="192564">MTAAALIGDQLILEEDYDDTYIPSEQEIQEYAREIGIDPSSEPELLWLAREGIVAPLPPEWKPCQDVTGEIYYFNFSSGQSTWDHPCDEHYRRLVAQERERAQLAASAGGTGAKKDKDKKKKKEKKEKKKKEPLKTPGTLNSALGPLPSPLGSLAPLRGLDAPGSGPLSGSAPTLRRSIGSSGGLEPLKTSIGGPRSSGASSVLGSRQEERVSLNLPGFDDDDDDDDDDDNDDEKITENEPSPRGSDRLLKNLHLDLDALGGGLQYEDSEASGGAPAEERTEPELQDLALSGDHSPEPPSQQDSLRGRRHHLSSLAGSRSHVSVEGMGPISSEPEHSAPQEVAEELNELEEQEEEEVEEVGGELEDEDVQREKGEDEGGGEGEDGGAGEKEEIEDGQAQVEGADERKGKEEGDEMEGEQGGSKGSVESKKEEVVDGDKAGEESCEGGDEEKDEGVAGVSGNTKHSEMQDENSEKEENGGDEEVEGSVDRQHEEAKDGDENGRSDDAVDSLVEEKEEEEKQEFEEGSDEVVEKCLKSDKAEGSEEEDKNDTDKLERSVGDMGGPDESEAERNSEREEEVEGGESEEALVERCSLSQRKMTESDDEVIERCVRSEGGETDGEALEVDEESNAQMPQTAPESEDEAVEVFGAARGRSAEPDEETMLGDRKALDRKSETLAGEMENVTKKCPLPAEESEAGKNVEEASSSVDVKLSEKVMDIHDLSGTVSPLEKDDKEERQEDDEYEESGEIQRYADKDNPPALKVDRLVLHQSSPSPSISSLSHSEQGVGFQLKNEELGTSQGLQRPETSRGRLVRTSNTQLEDTEQNQDIPLEEEASWRVWKDREKEEEVEEVEEEEVEEQRKRAEREKRSLRERKEERESKADQEVEEERERLMREKENRMRLLREELRRAEEDEERRLKEESEERLRALRRRLLSERSEEEARLSEESDRALKELRESAQAERERQQHRLREESEATLTELRVTLQKERTAERDRLEAQKRRDIERLKAESEEELQAEKRRLQEEREEKLSSLKQEVRITERRRELMSPRPEQHLAEYHRELADVLQEVREEVQRDHERKLEQLREDHRRETNNIREKYLDEETAQRERLLSTLQEDRERLQTSHTVQLEKLRLQLNTQIQKMQLTNSRKESELQDLTDQMELRAKELKSQEAMLQTKAADLKRKRKKLGEEEDEVDRQIETLPRLIQERDQLKEELERMREEKHQARELIQRAREERGEAKEEEERLREERDRARDESRRAKVDKERLESKVALLQERCDRLSRRISEMEEGEGVSASPRPEPKHEKKKAEKAEAVAPSSGRRDSPLHMEDLDDPPPSPMPDSHSSVDEFRRYISSHGASIQKTKVFLERESRRLMERQAALRAAQAGSSQDPNQDGGVTEEMIRNLQQEARNVVELQRTVQRGNTLLRRKEEQLQQLESSLAEETLFEDLSRIAGERKVTFDVTESDLSSTADPPDGTGDHPTVPDKVQELAESLQQISGQLNTVLGALGSLAQRQSVTPYTAFPLPLSQPHSSPAPTSAPVMPQMHSLGHSSLAAPPPMRLSEPSWAWPPQGSSTATPFFSTPISSGLRASEDLINSRWSQIFPRAAIDPITSSSMRPSSSYSSYMPASEHGRSLRSTQKSAEVDGQRLQGLIDGNKRWLEMRKKDNNVPLFTRYQAPSTKSGLLQLGLDDNNQIRVYHY</sequence>
<evidence type="ECO:0000313" key="20">
    <source>
        <dbReference type="Ensembl" id="ENSSAUP00010053419.1"/>
    </source>
</evidence>
<dbReference type="GeneID" id="115566172"/>
<feature type="compositionally biased region" description="Basic and acidic residues" evidence="18">
    <location>
        <begin position="710"/>
        <end position="720"/>
    </location>
</feature>
<feature type="compositionally biased region" description="Basic and acidic residues" evidence="18">
    <location>
        <begin position="529"/>
        <end position="541"/>
    </location>
</feature>
<dbReference type="RefSeq" id="XP_030247769.1">
    <property type="nucleotide sequence ID" value="XM_030391909.1"/>
</dbReference>
<evidence type="ECO:0000256" key="7">
    <source>
        <dbReference type="ARBA" id="ARBA00022776"/>
    </source>
</evidence>
<feature type="compositionally biased region" description="Low complexity" evidence="18">
    <location>
        <begin position="1616"/>
        <end position="1632"/>
    </location>
</feature>
<evidence type="ECO:0000256" key="3">
    <source>
        <dbReference type="ARBA" id="ARBA00022490"/>
    </source>
</evidence>
<keyword evidence="9 17" id="KW-0175">Coiled coil</keyword>
<dbReference type="Pfam" id="PF00397">
    <property type="entry name" value="WW"/>
    <property type="match status" value="1"/>
</dbReference>
<feature type="compositionally biased region" description="Acidic residues" evidence="18">
    <location>
        <begin position="219"/>
        <end position="235"/>
    </location>
</feature>
<name>A0A671XQQ1_SPAAU</name>
<keyword evidence="11" id="KW-0206">Cytoskeleton</keyword>
<keyword evidence="6" id="KW-0227">DNA damage</keyword>
<evidence type="ECO:0000256" key="10">
    <source>
        <dbReference type="ARBA" id="ARBA00023204"/>
    </source>
</evidence>
<dbReference type="GO" id="GO:0005634">
    <property type="term" value="C:nucleus"/>
    <property type="evidence" value="ECO:0007669"/>
    <property type="project" value="UniProtKB-SubCell"/>
</dbReference>